<accession>U4KKY3</accession>
<keyword evidence="5" id="KW-0067">ATP-binding</keyword>
<dbReference type="GO" id="GO:0006529">
    <property type="term" value="P:asparagine biosynthetic process"/>
    <property type="evidence" value="ECO:0007669"/>
    <property type="project" value="UniProtKB-KW"/>
</dbReference>
<evidence type="ECO:0000256" key="1">
    <source>
        <dbReference type="ARBA" id="ARBA00022490"/>
    </source>
</evidence>
<dbReference type="PIRSF" id="PIRSF001555">
    <property type="entry name" value="Asp_ammon_ligase"/>
    <property type="match status" value="1"/>
</dbReference>
<dbReference type="GO" id="GO:0005524">
    <property type="term" value="F:ATP binding"/>
    <property type="evidence" value="ECO:0007669"/>
    <property type="project" value="UniProtKB-KW"/>
</dbReference>
<dbReference type="EMBL" id="FO681347">
    <property type="protein sequence ID" value="CCV64484.1"/>
    <property type="molecule type" value="Genomic_DNA"/>
</dbReference>
<dbReference type="AlphaFoldDB" id="U4KKY3"/>
<organism evidence="8 9">
    <name type="scientific">Alteracholeplasma palmae (strain ATCC 49389 / J233)</name>
    <name type="common">Acholeplasma palmae</name>
    <dbReference type="NCBI Taxonomy" id="1318466"/>
    <lineage>
        <taxon>Bacteria</taxon>
        <taxon>Bacillati</taxon>
        <taxon>Mycoplasmatota</taxon>
        <taxon>Mollicutes</taxon>
        <taxon>Acholeplasmatales</taxon>
        <taxon>Acholeplasmataceae</taxon>
        <taxon>Acholeplasma</taxon>
    </lineage>
</organism>
<reference evidence="8 9" key="1">
    <citation type="journal article" date="2013" name="J. Mol. Microbiol. Biotechnol.">
        <title>Analysis of the Complete Genomes of Acholeplasma brassicae , A. palmae and A. laidlawii and Their Comparison to the Obligate Parasites from ' Candidatus Phytoplasma'.</title>
        <authorList>
            <person name="Kube M."/>
            <person name="Siewert C."/>
            <person name="Migdoll A.M."/>
            <person name="Duduk B."/>
            <person name="Holz S."/>
            <person name="Rabus R."/>
            <person name="Seemuller E."/>
            <person name="Mitrovic J."/>
            <person name="Muller I."/>
            <person name="Buttner C."/>
            <person name="Reinhardt R."/>
        </authorList>
    </citation>
    <scope>NUCLEOTIDE SEQUENCE [LARGE SCALE GENOMIC DNA]</scope>
    <source>
        <strain evidence="8 9">J233</strain>
    </source>
</reference>
<dbReference type="Pfam" id="PF03590">
    <property type="entry name" value="AsnA"/>
    <property type="match status" value="1"/>
</dbReference>
<dbReference type="Gene3D" id="3.30.930.10">
    <property type="entry name" value="Bira Bifunctional Protein, Domain 2"/>
    <property type="match status" value="1"/>
</dbReference>
<dbReference type="OrthoDB" id="9766088at2"/>
<dbReference type="PROSITE" id="PS50862">
    <property type="entry name" value="AA_TRNA_LIGASE_II"/>
    <property type="match status" value="1"/>
</dbReference>
<evidence type="ECO:0000256" key="2">
    <source>
        <dbReference type="ARBA" id="ARBA00022598"/>
    </source>
</evidence>
<dbReference type="Proteomes" id="UP000032740">
    <property type="component" value="Chromosome"/>
</dbReference>
<evidence type="ECO:0000313" key="9">
    <source>
        <dbReference type="Proteomes" id="UP000032740"/>
    </source>
</evidence>
<dbReference type="GO" id="GO:0005829">
    <property type="term" value="C:cytosol"/>
    <property type="evidence" value="ECO:0007669"/>
    <property type="project" value="TreeGrafter"/>
</dbReference>
<dbReference type="InterPro" id="IPR004618">
    <property type="entry name" value="AsnA"/>
</dbReference>
<evidence type="ECO:0000256" key="5">
    <source>
        <dbReference type="ARBA" id="ARBA00022840"/>
    </source>
</evidence>
<keyword evidence="2 8" id="KW-0436">Ligase</keyword>
<dbReference type="PANTHER" id="PTHR30073:SF5">
    <property type="entry name" value="ASPARTATE--AMMONIA LIGASE"/>
    <property type="match status" value="1"/>
</dbReference>
<dbReference type="SUPFAM" id="SSF55681">
    <property type="entry name" value="Class II aaRS and biotin synthetases"/>
    <property type="match status" value="1"/>
</dbReference>
<proteinExistence type="predicted"/>
<dbReference type="InterPro" id="IPR045864">
    <property type="entry name" value="aa-tRNA-synth_II/BPL/LPL"/>
</dbReference>
<keyword evidence="9" id="KW-1185">Reference proteome</keyword>
<evidence type="ECO:0000256" key="6">
    <source>
        <dbReference type="ARBA" id="ARBA00022888"/>
    </source>
</evidence>
<keyword evidence="4" id="KW-0547">Nucleotide-binding</keyword>
<dbReference type="InterPro" id="IPR006195">
    <property type="entry name" value="aa-tRNA-synth_II"/>
</dbReference>
<keyword evidence="3" id="KW-0028">Amino-acid biosynthesis</keyword>
<name>U4KKY3_ALTPJ</name>
<evidence type="ECO:0000256" key="4">
    <source>
        <dbReference type="ARBA" id="ARBA00022741"/>
    </source>
</evidence>
<dbReference type="GO" id="GO:0004071">
    <property type="term" value="F:aspartate-ammonia ligase activity"/>
    <property type="evidence" value="ECO:0007669"/>
    <property type="project" value="UniProtKB-EC"/>
</dbReference>
<keyword evidence="1" id="KW-0963">Cytoplasm</keyword>
<dbReference type="PANTHER" id="PTHR30073">
    <property type="entry name" value="ASPARTATE--AMMONIA LIGASE"/>
    <property type="match status" value="1"/>
</dbReference>
<dbReference type="STRING" id="1318466.BN85409070"/>
<sequence>MTLLETELYIKEIKDFFESSLSKNLNLYRVTAPVFLKSKDKLNDELSGLEQPVTFEVSGEKLEIIHSLAKWKRHAIELYNIPLYKGLYTDMNAIRKDDDIDAIHSIYVDQWDWELHIDKKDRTISFLKSIVKKIYQSFLETSKYLETNFNIKKKLNSEIFFITSQELEDLYPNLTSKEREYKITKEKTTVFIIGIGDKLKSGISHDVRSYDYDDWTLNGDLLVYYEKLDIALELSSMGIRVDKASLLRQASIKNKELSSRYHQNILNEVSCYTIGGGIGQSRMCMYFLDKEHIGEVQNSYWPKEEVEKYKHLKLEK</sequence>
<evidence type="ECO:0000313" key="8">
    <source>
        <dbReference type="EMBL" id="CCV64484.1"/>
    </source>
</evidence>
<keyword evidence="6" id="KW-0061">Asparagine biosynthesis</keyword>
<feature type="domain" description="Aminoacyl-transfer RNA synthetases class-II family profile" evidence="7">
    <location>
        <begin position="13"/>
        <end position="302"/>
    </location>
</feature>
<protein>
    <submittedName>
        <fullName evidence="8">Aspartate--ammonia ligase (Asparagine synthetase A)</fullName>
        <ecNumber evidence="8">6.3.1.1</ecNumber>
    </submittedName>
</protein>
<gene>
    <name evidence="8" type="primary">asnA</name>
    <name evidence="8" type="ORF">BN85409070</name>
</gene>
<dbReference type="HOGENOM" id="CLU_071543_0_0_14"/>
<dbReference type="RefSeq" id="WP_026660009.1">
    <property type="nucleotide sequence ID" value="NC_022538.1"/>
</dbReference>
<dbReference type="KEGG" id="apal:BN85409070"/>
<dbReference type="EC" id="6.3.1.1" evidence="8"/>
<evidence type="ECO:0000256" key="3">
    <source>
        <dbReference type="ARBA" id="ARBA00022605"/>
    </source>
</evidence>
<evidence type="ECO:0000259" key="7">
    <source>
        <dbReference type="PROSITE" id="PS50862"/>
    </source>
</evidence>